<proteinExistence type="predicted"/>
<evidence type="ECO:0000313" key="1">
    <source>
        <dbReference type="EMBL" id="OXU31496.1"/>
    </source>
</evidence>
<sequence>MKLNHEKSLTVGAYAFAYLLSGLLLKYVLYDNGFTIANLFLVAGVTYVRLFLLKEESSRLQEGAALILFVLFDKNLLDLGNVLLLLGVACIREQFHRSSLTEKDILYKETISFACGLIFALMGWYSVGRILIIYALIMFYYFTVLMVLSVFVIFTLFDNFLDYLKNYYKKEPEETKTVDE</sequence>
<dbReference type="AlphaFoldDB" id="A0A232FL70"/>
<organism evidence="1 2">
    <name type="scientific">Trichomalopsis sarcophagae</name>
    <dbReference type="NCBI Taxonomy" id="543379"/>
    <lineage>
        <taxon>Eukaryota</taxon>
        <taxon>Metazoa</taxon>
        <taxon>Ecdysozoa</taxon>
        <taxon>Arthropoda</taxon>
        <taxon>Hexapoda</taxon>
        <taxon>Insecta</taxon>
        <taxon>Pterygota</taxon>
        <taxon>Neoptera</taxon>
        <taxon>Endopterygota</taxon>
        <taxon>Hymenoptera</taxon>
        <taxon>Apocrita</taxon>
        <taxon>Proctotrupomorpha</taxon>
        <taxon>Chalcidoidea</taxon>
        <taxon>Pteromalidae</taxon>
        <taxon>Pteromalinae</taxon>
        <taxon>Trichomalopsis</taxon>
    </lineage>
</organism>
<protein>
    <submittedName>
        <fullName evidence="1">Uncharacterized protein</fullName>
    </submittedName>
</protein>
<comment type="caution">
    <text evidence="1">The sequence shown here is derived from an EMBL/GenBank/DDBJ whole genome shotgun (WGS) entry which is preliminary data.</text>
</comment>
<name>A0A232FL70_9HYME</name>
<evidence type="ECO:0000313" key="2">
    <source>
        <dbReference type="Proteomes" id="UP000215335"/>
    </source>
</evidence>
<accession>A0A232FL70</accession>
<dbReference type="EMBL" id="NNAY01000053">
    <property type="protein sequence ID" value="OXU31496.1"/>
    <property type="molecule type" value="Genomic_DNA"/>
</dbReference>
<reference evidence="1 2" key="1">
    <citation type="journal article" date="2017" name="Curr. Biol.">
        <title>The Evolution of Venom by Co-option of Single-Copy Genes.</title>
        <authorList>
            <person name="Martinson E.O."/>
            <person name="Mrinalini"/>
            <person name="Kelkar Y.D."/>
            <person name="Chang C.H."/>
            <person name="Werren J.H."/>
        </authorList>
    </citation>
    <scope>NUCLEOTIDE SEQUENCE [LARGE SCALE GENOMIC DNA]</scope>
    <source>
        <strain evidence="1 2">Alberta</strain>
        <tissue evidence="1">Whole body</tissue>
    </source>
</reference>
<dbReference type="Proteomes" id="UP000215335">
    <property type="component" value="Unassembled WGS sequence"/>
</dbReference>
<keyword evidence="2" id="KW-1185">Reference proteome</keyword>
<gene>
    <name evidence="1" type="ORF">TSAR_001028</name>
</gene>